<dbReference type="EC" id="2.1.1.37" evidence="8"/>
<evidence type="ECO:0000256" key="6">
    <source>
        <dbReference type="PROSITE-ProRule" id="PRU01016"/>
    </source>
</evidence>
<name>A0AAE9XPM8_9PROT</name>
<evidence type="ECO:0000313" key="10">
    <source>
        <dbReference type="Proteomes" id="UP001217500"/>
    </source>
</evidence>
<evidence type="ECO:0000256" key="8">
    <source>
        <dbReference type="RuleBase" id="RU000417"/>
    </source>
</evidence>
<dbReference type="GO" id="GO:0003677">
    <property type="term" value="F:DNA binding"/>
    <property type="evidence" value="ECO:0007669"/>
    <property type="project" value="TreeGrafter"/>
</dbReference>
<evidence type="ECO:0000313" key="9">
    <source>
        <dbReference type="EMBL" id="WCL54852.1"/>
    </source>
</evidence>
<dbReference type="GO" id="GO:0009307">
    <property type="term" value="P:DNA restriction-modification system"/>
    <property type="evidence" value="ECO:0007669"/>
    <property type="project" value="UniProtKB-KW"/>
</dbReference>
<dbReference type="GO" id="GO:0032259">
    <property type="term" value="P:methylation"/>
    <property type="evidence" value="ECO:0007669"/>
    <property type="project" value="UniProtKB-KW"/>
</dbReference>
<dbReference type="Gene3D" id="3.40.50.150">
    <property type="entry name" value="Vaccinia Virus protein VP39"/>
    <property type="match status" value="1"/>
</dbReference>
<dbReference type="REBASE" id="687391">
    <property type="entry name" value="M.Kba6D33ORF3645P"/>
</dbReference>
<dbReference type="InterPro" id="IPR050390">
    <property type="entry name" value="C5-Methyltransferase"/>
</dbReference>
<evidence type="ECO:0000256" key="2">
    <source>
        <dbReference type="ARBA" id="ARBA00022679"/>
    </source>
</evidence>
<dbReference type="NCBIfam" id="TIGR00675">
    <property type="entry name" value="dcm"/>
    <property type="match status" value="1"/>
</dbReference>
<feature type="active site" evidence="6">
    <location>
        <position position="84"/>
    </location>
</feature>
<proteinExistence type="inferred from homology"/>
<evidence type="ECO:0000256" key="4">
    <source>
        <dbReference type="ARBA" id="ARBA00022747"/>
    </source>
</evidence>
<evidence type="ECO:0000256" key="7">
    <source>
        <dbReference type="RuleBase" id="RU000416"/>
    </source>
</evidence>
<accession>A0AAE9XPM8</accession>
<dbReference type="PRINTS" id="PR00105">
    <property type="entry name" value="C5METTRFRASE"/>
</dbReference>
<dbReference type="PROSITE" id="PS51679">
    <property type="entry name" value="SAM_MT_C5"/>
    <property type="match status" value="1"/>
</dbReference>
<keyword evidence="1 6" id="KW-0489">Methyltransferase</keyword>
<dbReference type="GO" id="GO:0044027">
    <property type="term" value="P:negative regulation of gene expression via chromosomal CpG island methylation"/>
    <property type="evidence" value="ECO:0007669"/>
    <property type="project" value="TreeGrafter"/>
</dbReference>
<dbReference type="SUPFAM" id="SSF53335">
    <property type="entry name" value="S-adenosyl-L-methionine-dependent methyltransferases"/>
    <property type="match status" value="1"/>
</dbReference>
<keyword evidence="2 6" id="KW-0808">Transferase</keyword>
<evidence type="ECO:0000256" key="3">
    <source>
        <dbReference type="ARBA" id="ARBA00022691"/>
    </source>
</evidence>
<dbReference type="PANTHER" id="PTHR10629:SF52">
    <property type="entry name" value="DNA (CYTOSINE-5)-METHYLTRANSFERASE 1"/>
    <property type="match status" value="1"/>
</dbReference>
<evidence type="ECO:0000256" key="1">
    <source>
        <dbReference type="ARBA" id="ARBA00022603"/>
    </source>
</evidence>
<dbReference type="Pfam" id="PF00145">
    <property type="entry name" value="DNA_methylase"/>
    <property type="match status" value="1"/>
</dbReference>
<keyword evidence="10" id="KW-1185">Reference proteome</keyword>
<keyword evidence="4" id="KW-0680">Restriction system</keyword>
<comment type="catalytic activity">
    <reaction evidence="5 8">
        <text>a 2'-deoxycytidine in DNA + S-adenosyl-L-methionine = a 5-methyl-2'-deoxycytidine in DNA + S-adenosyl-L-homocysteine + H(+)</text>
        <dbReference type="Rhea" id="RHEA:13681"/>
        <dbReference type="Rhea" id="RHEA-COMP:11369"/>
        <dbReference type="Rhea" id="RHEA-COMP:11370"/>
        <dbReference type="ChEBI" id="CHEBI:15378"/>
        <dbReference type="ChEBI" id="CHEBI:57856"/>
        <dbReference type="ChEBI" id="CHEBI:59789"/>
        <dbReference type="ChEBI" id="CHEBI:85452"/>
        <dbReference type="ChEBI" id="CHEBI:85454"/>
        <dbReference type="EC" id="2.1.1.37"/>
    </reaction>
</comment>
<dbReference type="EMBL" id="CP116805">
    <property type="protein sequence ID" value="WCL54852.1"/>
    <property type="molecule type" value="Genomic_DNA"/>
</dbReference>
<keyword evidence="3 6" id="KW-0949">S-adenosyl-L-methionine</keyword>
<dbReference type="PANTHER" id="PTHR10629">
    <property type="entry name" value="CYTOSINE-SPECIFIC METHYLTRANSFERASE"/>
    <property type="match status" value="1"/>
</dbReference>
<dbReference type="KEGG" id="gso:PH603_03645"/>
<dbReference type="InterPro" id="IPR029063">
    <property type="entry name" value="SAM-dependent_MTases_sf"/>
</dbReference>
<comment type="similarity">
    <text evidence="6 7">Belongs to the class I-like SAM-binding methyltransferase superfamily. C5-methyltransferase family.</text>
</comment>
<sequence length="377" mass="41528">MALQKSAIDLFCGAGGLSEGFRQAGYHVLAGNDLFPAAGETYKLTHKEAEFIDRPIQDVTANDLLKAAGLRKGELSVLLGGPPCQAYSVYNHQRGMHDERASLFKEYLRIVEGTAPEWVVMENVTGITSIAGGGVVETIKAELRRLGYHDIDSKILKAEDYGVPQERRRIFFIANRLGIPVSFPNQTYGNGGIPFTSIWDAIGDLPELENGEKGIGLGYACRPLNAYQASLREEASALFNHSSPKLGAINVARMKHIPIGGSWRDIPLELLPEGMKRAKRSDHTKRYGRMRPDGLSCTILTKCDVHWGAYIHPFQDRAITVREAARLQSFPDFFDFQGSQTEQYVQVGNAVPPLLGRSVALQILEMERAQTTGIAAE</sequence>
<dbReference type="InterPro" id="IPR018117">
    <property type="entry name" value="C5_DNA_meth_AS"/>
</dbReference>
<dbReference type="Gene3D" id="3.90.120.10">
    <property type="entry name" value="DNA Methylase, subunit A, domain 2"/>
    <property type="match status" value="1"/>
</dbReference>
<reference evidence="9" key="1">
    <citation type="submission" date="2023-01" db="EMBL/GenBank/DDBJ databases">
        <title>The genome sequence of Kordiimonadaceae bacterium 6D33.</title>
        <authorList>
            <person name="Liu Y."/>
        </authorList>
    </citation>
    <scope>NUCLEOTIDE SEQUENCE</scope>
    <source>
        <strain evidence="9">6D33</strain>
    </source>
</reference>
<gene>
    <name evidence="9" type="ORF">PH603_03645</name>
</gene>
<protein>
    <recommendedName>
        <fullName evidence="8">Cytosine-specific methyltransferase</fullName>
        <ecNumber evidence="8">2.1.1.37</ecNumber>
    </recommendedName>
</protein>
<dbReference type="InterPro" id="IPR001525">
    <property type="entry name" value="C5_MeTfrase"/>
</dbReference>
<dbReference type="PROSITE" id="PS00094">
    <property type="entry name" value="C5_MTASE_1"/>
    <property type="match status" value="1"/>
</dbReference>
<dbReference type="RefSeq" id="WP_289504581.1">
    <property type="nucleotide sequence ID" value="NZ_CP116805.1"/>
</dbReference>
<dbReference type="AlphaFoldDB" id="A0AAE9XPM8"/>
<dbReference type="Proteomes" id="UP001217500">
    <property type="component" value="Chromosome"/>
</dbReference>
<dbReference type="GO" id="GO:0003886">
    <property type="term" value="F:DNA (cytosine-5-)-methyltransferase activity"/>
    <property type="evidence" value="ECO:0007669"/>
    <property type="project" value="UniProtKB-EC"/>
</dbReference>
<organism evidence="9 10">
    <name type="scientific">Gimibacter soli</name>
    <dbReference type="NCBI Taxonomy" id="3024400"/>
    <lineage>
        <taxon>Bacteria</taxon>
        <taxon>Pseudomonadati</taxon>
        <taxon>Pseudomonadota</taxon>
        <taxon>Alphaproteobacteria</taxon>
        <taxon>Kordiimonadales</taxon>
        <taxon>Temperatibacteraceae</taxon>
        <taxon>Gimibacter</taxon>
    </lineage>
</organism>
<evidence type="ECO:0000256" key="5">
    <source>
        <dbReference type="ARBA" id="ARBA00047422"/>
    </source>
</evidence>